<name>A0A2S8G7P5_9BACT</name>
<evidence type="ECO:0000259" key="3">
    <source>
        <dbReference type="Pfam" id="PF00465"/>
    </source>
</evidence>
<dbReference type="Gene3D" id="1.20.1090.10">
    <property type="entry name" value="Dehydroquinate synthase-like - alpha domain"/>
    <property type="match status" value="1"/>
</dbReference>
<dbReference type="InterPro" id="IPR018211">
    <property type="entry name" value="ADH_Fe_CS"/>
</dbReference>
<dbReference type="InterPro" id="IPR056798">
    <property type="entry name" value="ADH_Fe_C"/>
</dbReference>
<dbReference type="EMBL" id="PUHY01000001">
    <property type="protein sequence ID" value="PQO40447.1"/>
    <property type="molecule type" value="Genomic_DNA"/>
</dbReference>
<keyword evidence="2" id="KW-0560">Oxidoreductase</keyword>
<dbReference type="InterPro" id="IPR039697">
    <property type="entry name" value="Alcohol_dehydrogenase_Fe"/>
</dbReference>
<evidence type="ECO:0000256" key="2">
    <source>
        <dbReference type="ARBA" id="ARBA00023002"/>
    </source>
</evidence>
<evidence type="ECO:0000256" key="1">
    <source>
        <dbReference type="ARBA" id="ARBA00007358"/>
    </source>
</evidence>
<dbReference type="Proteomes" id="UP000238322">
    <property type="component" value="Unassembled WGS sequence"/>
</dbReference>
<dbReference type="InterPro" id="IPR001670">
    <property type="entry name" value="ADH_Fe/GldA"/>
</dbReference>
<comment type="similarity">
    <text evidence="1">Belongs to the iron-containing alcohol dehydrogenase family.</text>
</comment>
<accession>A0A2S8G7P5</accession>
<reference evidence="5 6" key="1">
    <citation type="submission" date="2018-02" db="EMBL/GenBank/DDBJ databases">
        <title>Comparative genomes isolates from brazilian mangrove.</title>
        <authorList>
            <person name="Araujo J.E."/>
            <person name="Taketani R.G."/>
            <person name="Silva M.C.P."/>
            <person name="Loureco M.V."/>
            <person name="Andreote F.D."/>
        </authorList>
    </citation>
    <scope>NUCLEOTIDE SEQUENCE [LARGE SCALE GENOMIC DNA]</scope>
    <source>
        <strain evidence="5 6">Hex-1 MGV</strain>
    </source>
</reference>
<feature type="domain" description="Alcohol dehydrogenase iron-type/glycerol dehydrogenase GldA" evidence="3">
    <location>
        <begin position="27"/>
        <end position="190"/>
    </location>
</feature>
<gene>
    <name evidence="5" type="ORF">C5Y83_00465</name>
</gene>
<organism evidence="5 6">
    <name type="scientific">Blastopirellula marina</name>
    <dbReference type="NCBI Taxonomy" id="124"/>
    <lineage>
        <taxon>Bacteria</taxon>
        <taxon>Pseudomonadati</taxon>
        <taxon>Planctomycetota</taxon>
        <taxon>Planctomycetia</taxon>
        <taxon>Pirellulales</taxon>
        <taxon>Pirellulaceae</taxon>
        <taxon>Blastopirellula</taxon>
    </lineage>
</organism>
<dbReference type="InterPro" id="IPR035873">
    <property type="entry name" value="PhpC"/>
</dbReference>
<dbReference type="GO" id="GO:0017000">
    <property type="term" value="P:antibiotic biosynthetic process"/>
    <property type="evidence" value="ECO:0007669"/>
    <property type="project" value="InterPro"/>
</dbReference>
<dbReference type="Pfam" id="PF00465">
    <property type="entry name" value="Fe-ADH"/>
    <property type="match status" value="1"/>
</dbReference>
<dbReference type="CDD" id="cd08182">
    <property type="entry name" value="HEPD"/>
    <property type="match status" value="1"/>
</dbReference>
<dbReference type="SUPFAM" id="SSF56796">
    <property type="entry name" value="Dehydroquinate synthase-like"/>
    <property type="match status" value="1"/>
</dbReference>
<dbReference type="PANTHER" id="PTHR11496">
    <property type="entry name" value="ALCOHOL DEHYDROGENASE"/>
    <property type="match status" value="1"/>
</dbReference>
<evidence type="ECO:0000259" key="4">
    <source>
        <dbReference type="Pfam" id="PF25137"/>
    </source>
</evidence>
<dbReference type="Pfam" id="PF25137">
    <property type="entry name" value="ADH_Fe_C"/>
    <property type="match status" value="1"/>
</dbReference>
<dbReference type="OrthoDB" id="9804734at2"/>
<protein>
    <submittedName>
        <fullName evidence="5">Alcohol dehydrogenase</fullName>
    </submittedName>
</protein>
<dbReference type="PANTHER" id="PTHR11496:SF103">
    <property type="entry name" value="DEHYDROGENASE, PUTATIVE-RELATED"/>
    <property type="match status" value="1"/>
</dbReference>
<dbReference type="Gene3D" id="3.40.50.1970">
    <property type="match status" value="1"/>
</dbReference>
<proteinExistence type="inferred from homology"/>
<comment type="caution">
    <text evidence="5">The sequence shown here is derived from an EMBL/GenBank/DDBJ whole genome shotgun (WGS) entry which is preliminary data.</text>
</comment>
<dbReference type="PROSITE" id="PS00913">
    <property type="entry name" value="ADH_IRON_1"/>
    <property type="match status" value="1"/>
</dbReference>
<dbReference type="AlphaFoldDB" id="A0A2S8G7P5"/>
<feature type="domain" description="Fe-containing alcohol dehydrogenase-like C-terminal" evidence="4">
    <location>
        <begin position="201"/>
        <end position="398"/>
    </location>
</feature>
<sequence>MSYPRLNSLTTSSRDTWLSAPLNQQAVTIAEGALAELGKILREAKARNIFLVVDEIAWEQSGASEVLRSELKPENIARFSNFQPNPKIEDVERGVIACREANPDAVIAFGGGTAIDLAKMIAAFSQHEAAPREVAPRGFSFPNGSLPLIAIPTTAGTGSEATHFAVVYVEGQKYSIASSCLLPGWVIIDPKLTYSVPPRMTAATGLDAFCQAIESIWSVGATEESVGYAVEAARLAKNSLAEATHRSSAPSRGAMCQAAHLAGKAINISKTTLPHAISYALTSDYGIPHGAAVAATLSCVLAFNFEVSAEDCSDPRGVEHVRRRLAMILEVLEADDAEEACQNVERLIQNLNCFPSLAAAGVVSDEQIRAIASRVNLERLANNPRRIAQDQLIALLRHSQTSPR</sequence>
<evidence type="ECO:0000313" key="5">
    <source>
        <dbReference type="EMBL" id="PQO40447.1"/>
    </source>
</evidence>
<dbReference type="FunFam" id="3.40.50.1970:FF:000003">
    <property type="entry name" value="Alcohol dehydrogenase, iron-containing"/>
    <property type="match status" value="1"/>
</dbReference>
<evidence type="ECO:0000313" key="6">
    <source>
        <dbReference type="Proteomes" id="UP000238322"/>
    </source>
</evidence>
<dbReference type="GO" id="GO:0004022">
    <property type="term" value="F:alcohol dehydrogenase (NAD+) activity"/>
    <property type="evidence" value="ECO:0007669"/>
    <property type="project" value="TreeGrafter"/>
</dbReference>
<dbReference type="GO" id="GO:0046872">
    <property type="term" value="F:metal ion binding"/>
    <property type="evidence" value="ECO:0007669"/>
    <property type="project" value="InterPro"/>
</dbReference>